<proteinExistence type="predicted"/>
<dbReference type="OMA" id="QWCPFRG"/>
<evidence type="ECO:0000313" key="5">
    <source>
        <dbReference type="Proteomes" id="UP000017836"/>
    </source>
</evidence>
<sequence>MDTGGSGSSDDQNGDLKCASMSAISCSVCLEGVLEGGDRSIAKLQCGHQFHLDCIGSAFNAKGAMQCPNCRKVERGRWLNANGYRSLPELNIEDWVHEDLYDLPFGLQWCPFRGFTQLSSAFEEGEALSNTYQDLRNTPFPDILPASSSAHICPYLALNGFSNLIHHPPPSNGSDTAAADAASFHRHPSSAGVAATGDMLGSHVFIATEPRHHNWPQPSLPIPATGTLHNSGDQPASQSASRSTRNEPNGPQRFGSFVHPLPFLHGSASRAGNGAVPSLVAPPDRAHARGAHIYNQQSGSPPLRGAHFATAAAPSLRRIIPRGLTLISSDTNNPNNGFYARARQDGGDGSGSSIGRRFYGWAREGVAGPLPWIPIEGESQWWGPFFPSPGNPQNGGSSEPIMSGRVYFHHRYIASMMERAPSQGRQDGNPYQRAPHLARMGPFM</sequence>
<keyword evidence="5" id="KW-1185">Reference proteome</keyword>
<dbReference type="eggNOG" id="ENOG502QRRP">
    <property type="taxonomic scope" value="Eukaryota"/>
</dbReference>
<dbReference type="OrthoDB" id="8062037at2759"/>
<reference evidence="5" key="1">
    <citation type="journal article" date="2013" name="Science">
        <title>The Amborella genome and the evolution of flowering plants.</title>
        <authorList>
            <consortium name="Amborella Genome Project"/>
        </authorList>
    </citation>
    <scope>NUCLEOTIDE SEQUENCE [LARGE SCALE GENOMIC DNA]</scope>
</reference>
<evidence type="ECO:0000256" key="2">
    <source>
        <dbReference type="SAM" id="MobiDB-lite"/>
    </source>
</evidence>
<keyword evidence="1" id="KW-0862">Zinc</keyword>
<dbReference type="EMBL" id="KI393908">
    <property type="protein sequence ID" value="ERN06435.1"/>
    <property type="molecule type" value="Genomic_DNA"/>
</dbReference>
<dbReference type="GO" id="GO:0005634">
    <property type="term" value="C:nucleus"/>
    <property type="evidence" value="ECO:0000318"/>
    <property type="project" value="GO_Central"/>
</dbReference>
<accession>W1PH51</accession>
<protein>
    <recommendedName>
        <fullName evidence="3">RING-type domain-containing protein</fullName>
    </recommendedName>
</protein>
<feature type="compositionally biased region" description="Polar residues" evidence="2">
    <location>
        <begin position="227"/>
        <end position="249"/>
    </location>
</feature>
<feature type="domain" description="RING-type" evidence="3">
    <location>
        <begin position="26"/>
        <end position="71"/>
    </location>
</feature>
<dbReference type="AlphaFoldDB" id="W1PH51"/>
<dbReference type="InterPro" id="IPR044274">
    <property type="entry name" value="RFI2"/>
</dbReference>
<feature type="region of interest" description="Disordered" evidence="2">
    <location>
        <begin position="211"/>
        <end position="261"/>
    </location>
</feature>
<evidence type="ECO:0000259" key="3">
    <source>
        <dbReference type="PROSITE" id="PS50089"/>
    </source>
</evidence>
<dbReference type="PANTHER" id="PTHR46798:SF3">
    <property type="entry name" value="RING FINGER FAMILY PROTEIN"/>
    <property type="match status" value="1"/>
</dbReference>
<dbReference type="PANTHER" id="PTHR46798">
    <property type="entry name" value="OS09G0511500 PROTEIN"/>
    <property type="match status" value="1"/>
</dbReference>
<dbReference type="PROSITE" id="PS50089">
    <property type="entry name" value="ZF_RING_2"/>
    <property type="match status" value="1"/>
</dbReference>
<dbReference type="SMART" id="SM00184">
    <property type="entry name" value="RING"/>
    <property type="match status" value="1"/>
</dbReference>
<evidence type="ECO:0000256" key="1">
    <source>
        <dbReference type="PROSITE-ProRule" id="PRU00175"/>
    </source>
</evidence>
<dbReference type="GO" id="GO:0008270">
    <property type="term" value="F:zinc ion binding"/>
    <property type="evidence" value="ECO:0007669"/>
    <property type="project" value="UniProtKB-KW"/>
</dbReference>
<keyword evidence="1" id="KW-0479">Metal-binding</keyword>
<gene>
    <name evidence="4" type="ORF">AMTR_s00016p00257220</name>
</gene>
<dbReference type="InterPro" id="IPR013083">
    <property type="entry name" value="Znf_RING/FYVE/PHD"/>
</dbReference>
<dbReference type="Pfam" id="PF13639">
    <property type="entry name" value="zf-RING_2"/>
    <property type="match status" value="1"/>
</dbReference>
<dbReference type="SUPFAM" id="SSF57850">
    <property type="entry name" value="RING/U-box"/>
    <property type="match status" value="1"/>
</dbReference>
<evidence type="ECO:0000313" key="4">
    <source>
        <dbReference type="EMBL" id="ERN06435.1"/>
    </source>
</evidence>
<dbReference type="Proteomes" id="UP000017836">
    <property type="component" value="Unassembled WGS sequence"/>
</dbReference>
<dbReference type="Gene3D" id="3.30.40.10">
    <property type="entry name" value="Zinc/RING finger domain, C3HC4 (zinc finger)"/>
    <property type="match status" value="1"/>
</dbReference>
<dbReference type="Gramene" id="ERN06435">
    <property type="protein sequence ID" value="ERN06435"/>
    <property type="gene ID" value="AMTR_s00016p00257220"/>
</dbReference>
<keyword evidence="1" id="KW-0863">Zinc-finger</keyword>
<dbReference type="InterPro" id="IPR001841">
    <property type="entry name" value="Znf_RING"/>
</dbReference>
<name>W1PH51_AMBTC</name>
<organism evidence="4 5">
    <name type="scientific">Amborella trichopoda</name>
    <dbReference type="NCBI Taxonomy" id="13333"/>
    <lineage>
        <taxon>Eukaryota</taxon>
        <taxon>Viridiplantae</taxon>
        <taxon>Streptophyta</taxon>
        <taxon>Embryophyta</taxon>
        <taxon>Tracheophyta</taxon>
        <taxon>Spermatophyta</taxon>
        <taxon>Magnoliopsida</taxon>
        <taxon>Amborellales</taxon>
        <taxon>Amborellaceae</taxon>
        <taxon>Amborella</taxon>
    </lineage>
</organism>
<feature type="region of interest" description="Disordered" evidence="2">
    <location>
        <begin position="172"/>
        <end position="193"/>
    </location>
</feature>
<dbReference type="GO" id="GO:0004842">
    <property type="term" value="F:ubiquitin-protein transferase activity"/>
    <property type="evidence" value="ECO:0000318"/>
    <property type="project" value="GO_Central"/>
</dbReference>
<dbReference type="KEGG" id="atr:18434631"/>
<dbReference type="HOGENOM" id="CLU_037685_1_0_1"/>